<reference evidence="2 3" key="1">
    <citation type="journal article" date="2014" name="Genome Announc.">
        <title>Draft Genome Sequences of Marine Flavobacterium Algibacter lectus Strains SS8 and NR4.</title>
        <authorList>
            <person name="Takatani N."/>
            <person name="Nakanishi M."/>
            <person name="Meirelles P."/>
            <person name="Mino S."/>
            <person name="Suda W."/>
            <person name="Oshima K."/>
            <person name="Hattori M."/>
            <person name="Ohkuma M."/>
            <person name="Hosokawa M."/>
            <person name="Miyashita K."/>
            <person name="Thompson F.L."/>
            <person name="Niwa A."/>
            <person name="Sawabe T."/>
            <person name="Sawabe T."/>
        </authorList>
    </citation>
    <scope>NUCLEOTIDE SEQUENCE [LARGE SCALE GENOMIC DNA]</scope>
    <source>
        <strain evidence="3">JCM19274</strain>
    </source>
</reference>
<protein>
    <submittedName>
        <fullName evidence="2">Malonyl CoA-acyl carrier protein transacylase</fullName>
        <ecNumber evidence="2">2.3.1.39</ecNumber>
    </submittedName>
</protein>
<dbReference type="GO" id="GO:0004314">
    <property type="term" value="F:[acyl-carrier-protein] S-malonyltransferase activity"/>
    <property type="evidence" value="ECO:0007669"/>
    <property type="project" value="UniProtKB-EC"/>
</dbReference>
<dbReference type="InterPro" id="IPR009081">
    <property type="entry name" value="PP-bd_ACP"/>
</dbReference>
<gene>
    <name evidence="2" type="ORF">JCM19274_1575</name>
</gene>
<dbReference type="EC" id="2.3.1.39" evidence="2"/>
<evidence type="ECO:0000313" key="2">
    <source>
        <dbReference type="EMBL" id="GAL82261.1"/>
    </source>
</evidence>
<dbReference type="Gene3D" id="1.10.1200.10">
    <property type="entry name" value="ACP-like"/>
    <property type="match status" value="1"/>
</dbReference>
<dbReference type="RefSeq" id="WP_052416493.1">
    <property type="nucleotide sequence ID" value="NZ_BBNU01000024.1"/>
</dbReference>
<organism evidence="2 3">
    <name type="scientific">Algibacter lectus</name>
    <dbReference type="NCBI Taxonomy" id="221126"/>
    <lineage>
        <taxon>Bacteria</taxon>
        <taxon>Pseudomonadati</taxon>
        <taxon>Bacteroidota</taxon>
        <taxon>Flavobacteriia</taxon>
        <taxon>Flavobacteriales</taxon>
        <taxon>Flavobacteriaceae</taxon>
        <taxon>Algibacter</taxon>
    </lineage>
</organism>
<dbReference type="PROSITE" id="PS50075">
    <property type="entry name" value="CARRIER"/>
    <property type="match status" value="1"/>
</dbReference>
<dbReference type="SUPFAM" id="SSF47336">
    <property type="entry name" value="ACP-like"/>
    <property type="match status" value="1"/>
</dbReference>
<dbReference type="Gene3D" id="3.40.366.10">
    <property type="entry name" value="Malonyl-Coenzyme A Acyl Carrier Protein, domain 2"/>
    <property type="match status" value="1"/>
</dbReference>
<keyword evidence="2" id="KW-0012">Acyltransferase</keyword>
<dbReference type="InterPro" id="IPR036736">
    <property type="entry name" value="ACP-like_sf"/>
</dbReference>
<feature type="domain" description="Carrier" evidence="1">
    <location>
        <begin position="133"/>
        <end position="208"/>
    </location>
</feature>
<dbReference type="EMBL" id="BBNU01000024">
    <property type="protein sequence ID" value="GAL82261.1"/>
    <property type="molecule type" value="Genomic_DNA"/>
</dbReference>
<accession>A0A090WZ54</accession>
<comment type="caution">
    <text evidence="2">The sequence shown here is derived from an EMBL/GenBank/DDBJ whole genome shotgun (WGS) entry which is preliminary data.</text>
</comment>
<evidence type="ECO:0000313" key="3">
    <source>
        <dbReference type="Proteomes" id="UP000029643"/>
    </source>
</evidence>
<sequence length="227" mass="25804">METVLKLEDPLLLEVGPGRALTTLSMQKTGLKSLASIASLSFPKENETAHHSVLHALGTLWLHGVEPNWNSFYSEQTRQKLLLPSYVFDRKPCWVEPLSIELDANKQINNIVNTEDQFIDLVRNTEYKFMRKPILLNKISEIIEENSGVEIEANDFNHSFLELGLDSLVLTQMAITFKNEFNTPITFRQLNDELGSPNLLADYIDKILPKEAYAPAPLLALFKHKLL</sequence>
<dbReference type="Gene3D" id="3.30.70.3290">
    <property type="match status" value="1"/>
</dbReference>
<dbReference type="Pfam" id="PF00550">
    <property type="entry name" value="PP-binding"/>
    <property type="match status" value="1"/>
</dbReference>
<evidence type="ECO:0000259" key="1">
    <source>
        <dbReference type="PROSITE" id="PS50075"/>
    </source>
</evidence>
<dbReference type="AlphaFoldDB" id="A0A090WZ54"/>
<dbReference type="Proteomes" id="UP000029643">
    <property type="component" value="Unassembled WGS sequence"/>
</dbReference>
<dbReference type="InterPro" id="IPR001227">
    <property type="entry name" value="Ac_transferase_dom_sf"/>
</dbReference>
<name>A0A090WZ54_9FLAO</name>
<proteinExistence type="predicted"/>
<keyword evidence="2" id="KW-0808">Transferase</keyword>